<protein>
    <submittedName>
        <fullName evidence="1">Uncharacterized protein YdeI (YjbR/CyaY-like superfamily)</fullName>
    </submittedName>
</protein>
<name>A0ABS4G0E4_9CLOT</name>
<sequence length="206" mass="23549">MAKKENPENWLEVKNRKEWREWLEKNHDKEQLVWLRIWKSGTGIPGVLLAEAVSEALCFGWIDGRAMSLDEVSYLLRVTPRRKGSLWSKVNKDRALVLIEQGLMTETGYKAIEEAKANGLWDEAYSSKVAPVLPDDLVEELNRDEEAAANFSGWNNSDKSIVVFWVKQAKRKETREKRIRIIVECAHDSKKLDTSYLTGGGKNGDS</sequence>
<keyword evidence="2" id="KW-1185">Reference proteome</keyword>
<evidence type="ECO:0000313" key="2">
    <source>
        <dbReference type="Proteomes" id="UP001519271"/>
    </source>
</evidence>
<evidence type="ECO:0000313" key="1">
    <source>
        <dbReference type="EMBL" id="MBP1918024.1"/>
    </source>
</evidence>
<gene>
    <name evidence="1" type="ORF">J2Z34_000495</name>
</gene>
<dbReference type="Pfam" id="PF13376">
    <property type="entry name" value="OmdA"/>
    <property type="match status" value="1"/>
</dbReference>
<organism evidence="1 2">
    <name type="scientific">Youngiibacter multivorans</name>
    <dbReference type="NCBI Taxonomy" id="937251"/>
    <lineage>
        <taxon>Bacteria</taxon>
        <taxon>Bacillati</taxon>
        <taxon>Bacillota</taxon>
        <taxon>Clostridia</taxon>
        <taxon>Eubacteriales</taxon>
        <taxon>Clostridiaceae</taxon>
        <taxon>Youngiibacter</taxon>
    </lineage>
</organism>
<accession>A0ABS4G0E4</accession>
<proteinExistence type="predicted"/>
<dbReference type="Proteomes" id="UP001519271">
    <property type="component" value="Unassembled WGS sequence"/>
</dbReference>
<comment type="caution">
    <text evidence="1">The sequence shown here is derived from an EMBL/GenBank/DDBJ whole genome shotgun (WGS) entry which is preliminary data.</text>
</comment>
<dbReference type="RefSeq" id="WP_209458263.1">
    <property type="nucleotide sequence ID" value="NZ_JAGGKC010000002.1"/>
</dbReference>
<dbReference type="EMBL" id="JAGGKC010000002">
    <property type="protein sequence ID" value="MBP1918024.1"/>
    <property type="molecule type" value="Genomic_DNA"/>
</dbReference>
<reference evidence="1 2" key="1">
    <citation type="submission" date="2021-03" db="EMBL/GenBank/DDBJ databases">
        <title>Genomic Encyclopedia of Type Strains, Phase IV (KMG-IV): sequencing the most valuable type-strain genomes for metagenomic binning, comparative biology and taxonomic classification.</title>
        <authorList>
            <person name="Goeker M."/>
        </authorList>
    </citation>
    <scope>NUCLEOTIDE SEQUENCE [LARGE SCALE GENOMIC DNA]</scope>
    <source>
        <strain evidence="1 2">DSM 6139</strain>
    </source>
</reference>